<organism evidence="2 3">
    <name type="scientific">Albula glossodonta</name>
    <name type="common">roundjaw bonefish</name>
    <dbReference type="NCBI Taxonomy" id="121402"/>
    <lineage>
        <taxon>Eukaryota</taxon>
        <taxon>Metazoa</taxon>
        <taxon>Chordata</taxon>
        <taxon>Craniata</taxon>
        <taxon>Vertebrata</taxon>
        <taxon>Euteleostomi</taxon>
        <taxon>Actinopterygii</taxon>
        <taxon>Neopterygii</taxon>
        <taxon>Teleostei</taxon>
        <taxon>Albuliformes</taxon>
        <taxon>Albulidae</taxon>
        <taxon>Albula</taxon>
    </lineage>
</organism>
<dbReference type="AlphaFoldDB" id="A0A8T2NQ97"/>
<reference evidence="2" key="1">
    <citation type="thesis" date="2021" institute="BYU ScholarsArchive" country="Provo, UT, USA">
        <title>Applications of and Algorithms for Genome Assembly and Genomic Analyses with an Emphasis on Marine Teleosts.</title>
        <authorList>
            <person name="Pickett B.D."/>
        </authorList>
    </citation>
    <scope>NUCLEOTIDE SEQUENCE</scope>
    <source>
        <strain evidence="2">HI-2016</strain>
    </source>
</reference>
<feature type="non-terminal residue" evidence="2">
    <location>
        <position position="1"/>
    </location>
</feature>
<evidence type="ECO:0000313" key="2">
    <source>
        <dbReference type="EMBL" id="KAG9339782.1"/>
    </source>
</evidence>
<dbReference type="Proteomes" id="UP000824540">
    <property type="component" value="Unassembled WGS sequence"/>
</dbReference>
<dbReference type="EMBL" id="JAFBMS010000050">
    <property type="protein sequence ID" value="KAG9339782.1"/>
    <property type="molecule type" value="Genomic_DNA"/>
</dbReference>
<proteinExistence type="predicted"/>
<comment type="caution">
    <text evidence="2">The sequence shown here is derived from an EMBL/GenBank/DDBJ whole genome shotgun (WGS) entry which is preliminary data.</text>
</comment>
<dbReference type="OrthoDB" id="21607at2759"/>
<name>A0A8T2NQ97_9TELE</name>
<gene>
    <name evidence="2" type="ORF">JZ751_022448</name>
</gene>
<protein>
    <submittedName>
        <fullName evidence="2">Uncharacterized protein</fullName>
    </submittedName>
</protein>
<feature type="compositionally biased region" description="Basic and acidic residues" evidence="1">
    <location>
        <begin position="10"/>
        <end position="19"/>
    </location>
</feature>
<evidence type="ECO:0000313" key="3">
    <source>
        <dbReference type="Proteomes" id="UP000824540"/>
    </source>
</evidence>
<accession>A0A8T2NQ97</accession>
<feature type="region of interest" description="Disordered" evidence="1">
    <location>
        <begin position="1"/>
        <end position="20"/>
    </location>
</feature>
<evidence type="ECO:0000256" key="1">
    <source>
        <dbReference type="SAM" id="MobiDB-lite"/>
    </source>
</evidence>
<sequence length="98" mass="10190">MVTQPSGTGDSHRNKEKNRNLTLAFQAAESVGIKPSLSGDKGYACKQAQPVYAPQFMGTGSEGCWGGTAGPDICFSVPLMGHRGEQGCASEAKGRSQA</sequence>
<keyword evidence="3" id="KW-1185">Reference proteome</keyword>